<gene>
    <name evidence="1" type="ORF">AFUS01_LOCUS20371</name>
</gene>
<accession>A0A8J2KUD3</accession>
<comment type="caution">
    <text evidence="1">The sequence shown here is derived from an EMBL/GenBank/DDBJ whole genome shotgun (WGS) entry which is preliminary data.</text>
</comment>
<keyword evidence="2" id="KW-1185">Reference proteome</keyword>
<organism evidence="1 2">
    <name type="scientific">Allacma fusca</name>
    <dbReference type="NCBI Taxonomy" id="39272"/>
    <lineage>
        <taxon>Eukaryota</taxon>
        <taxon>Metazoa</taxon>
        <taxon>Ecdysozoa</taxon>
        <taxon>Arthropoda</taxon>
        <taxon>Hexapoda</taxon>
        <taxon>Collembola</taxon>
        <taxon>Symphypleona</taxon>
        <taxon>Sminthuridae</taxon>
        <taxon>Allacma</taxon>
    </lineage>
</organism>
<protein>
    <submittedName>
        <fullName evidence="1">Uncharacterized protein</fullName>
    </submittedName>
</protein>
<name>A0A8J2KUD3_9HEXA</name>
<evidence type="ECO:0000313" key="1">
    <source>
        <dbReference type="EMBL" id="CAG7731801.1"/>
    </source>
</evidence>
<dbReference type="EMBL" id="CAJVCH010220030">
    <property type="protein sequence ID" value="CAG7731801.1"/>
    <property type="molecule type" value="Genomic_DNA"/>
</dbReference>
<sequence length="165" mass="18754">CENIAITAGLHRGNNLLKTIIIDSSDLAKFIENYRQTQILVTTINALFSDLGHLAQATWMSATIAILVGHVRSDKWLHRLALFTGAAFNIGIGILYNQFAGAVYEESKEVLMRRRRNCRLKHQKLRLRALQPIKIFCGTWFYFDRGIIISAIRIIQDNVITILLS</sequence>
<dbReference type="AlphaFoldDB" id="A0A8J2KUD3"/>
<reference evidence="1" key="1">
    <citation type="submission" date="2021-06" db="EMBL/GenBank/DDBJ databases">
        <authorList>
            <person name="Hodson N. C."/>
            <person name="Mongue J. A."/>
            <person name="Jaron S. K."/>
        </authorList>
    </citation>
    <scope>NUCLEOTIDE SEQUENCE</scope>
</reference>
<proteinExistence type="predicted"/>
<dbReference type="Proteomes" id="UP000708208">
    <property type="component" value="Unassembled WGS sequence"/>
</dbReference>
<evidence type="ECO:0000313" key="2">
    <source>
        <dbReference type="Proteomes" id="UP000708208"/>
    </source>
</evidence>
<feature type="non-terminal residue" evidence="1">
    <location>
        <position position="1"/>
    </location>
</feature>